<evidence type="ECO:0000313" key="1">
    <source>
        <dbReference type="EMBL" id="SDZ58655.1"/>
    </source>
</evidence>
<protein>
    <submittedName>
        <fullName evidence="1">Uncharacterized protein</fullName>
    </submittedName>
</protein>
<organism evidence="1 2">
    <name type="scientific">Pseudomonas salomonii</name>
    <dbReference type="NCBI Taxonomy" id="191391"/>
    <lineage>
        <taxon>Bacteria</taxon>
        <taxon>Pseudomonadati</taxon>
        <taxon>Pseudomonadota</taxon>
        <taxon>Gammaproteobacteria</taxon>
        <taxon>Pseudomonadales</taxon>
        <taxon>Pseudomonadaceae</taxon>
        <taxon>Pseudomonas</taxon>
    </lineage>
</organism>
<gene>
    <name evidence="1" type="ORF">SAMN05216247_113101</name>
</gene>
<accession>A0A1H3UA08</accession>
<dbReference type="AlphaFoldDB" id="A0A1H3UA08"/>
<dbReference type="EMBL" id="FNOX01000013">
    <property type="protein sequence ID" value="SDZ58655.1"/>
    <property type="molecule type" value="Genomic_DNA"/>
</dbReference>
<dbReference type="Proteomes" id="UP000182902">
    <property type="component" value="Unassembled WGS sequence"/>
</dbReference>
<name>A0A1H3UA08_9PSED</name>
<proteinExistence type="predicted"/>
<evidence type="ECO:0000313" key="2">
    <source>
        <dbReference type="Proteomes" id="UP000182902"/>
    </source>
</evidence>
<sequence length="47" mass="5226">MFRRSAVNVGAGLLAKAVDQSVSMCLTDRIREQARSHIGSAVYLQYR</sequence>
<reference evidence="1 2" key="1">
    <citation type="submission" date="2016-10" db="EMBL/GenBank/DDBJ databases">
        <authorList>
            <person name="de Groot N.N."/>
        </authorList>
    </citation>
    <scope>NUCLEOTIDE SEQUENCE [LARGE SCALE GENOMIC DNA]</scope>
    <source>
        <strain evidence="1 2">ICMP 14252</strain>
    </source>
</reference>